<keyword evidence="1" id="KW-1133">Transmembrane helix</keyword>
<dbReference type="EMBL" id="RHLK01000012">
    <property type="protein sequence ID" value="MVP01420.1"/>
    <property type="molecule type" value="Genomic_DNA"/>
</dbReference>
<dbReference type="RefSeq" id="WP_157337910.1">
    <property type="nucleotide sequence ID" value="NZ_RHLK01000012.1"/>
</dbReference>
<dbReference type="GO" id="GO:0000270">
    <property type="term" value="P:peptidoglycan metabolic process"/>
    <property type="evidence" value="ECO:0007669"/>
    <property type="project" value="TreeGrafter"/>
</dbReference>
<dbReference type="AlphaFoldDB" id="A0A7X3K0T7"/>
<evidence type="ECO:0000313" key="4">
    <source>
        <dbReference type="Proteomes" id="UP000490800"/>
    </source>
</evidence>
<dbReference type="OrthoDB" id="9782395at2"/>
<evidence type="ECO:0000313" key="3">
    <source>
        <dbReference type="EMBL" id="MVP01420.1"/>
    </source>
</evidence>
<reference evidence="3 4" key="1">
    <citation type="journal article" date="2019" name="Microorganisms">
        <title>Paenibacillus lutrae sp. nov., A Chitinolytic Species Isolated from A River Otter in Castril Natural Park, Granada, Spain.</title>
        <authorList>
            <person name="Rodriguez M."/>
            <person name="Reina J.C."/>
            <person name="Bejar V."/>
            <person name="Llamas I."/>
        </authorList>
    </citation>
    <scope>NUCLEOTIDE SEQUENCE [LARGE SCALE GENOMIC DNA]</scope>
    <source>
        <strain evidence="3 4">N10</strain>
    </source>
</reference>
<dbReference type="CDD" id="cd06259">
    <property type="entry name" value="YdcF-like"/>
    <property type="match status" value="1"/>
</dbReference>
<dbReference type="GO" id="GO:0043164">
    <property type="term" value="P:Gram-negative-bacterium-type cell wall biogenesis"/>
    <property type="evidence" value="ECO:0007669"/>
    <property type="project" value="TreeGrafter"/>
</dbReference>
<proteinExistence type="predicted"/>
<protein>
    <submittedName>
        <fullName evidence="3">YdcF family protein</fullName>
    </submittedName>
</protein>
<dbReference type="Pfam" id="PF02698">
    <property type="entry name" value="DUF218"/>
    <property type="match status" value="1"/>
</dbReference>
<sequence>MTRKLPNNSRKKKMKRWKKWLYGSLSLIGIAVLYIVGMSGWIHYVAQTSHGSESDAIIVLGAAVWNGKPSNAMKERLDIALEAYNKGLAPRIITTGGTVTSEPTEASVMKKYLVANGVPPSAIRTEEESTSTIENLQNSKRIMKQEEWQSAIIVTHGFHTYRSLLMARSLDMNVTAEPVRIKPVAIYYYTLRECAGIIYFAGEQILNRVRSIS</sequence>
<dbReference type="InterPro" id="IPR014729">
    <property type="entry name" value="Rossmann-like_a/b/a_fold"/>
</dbReference>
<feature type="transmembrane region" description="Helical" evidence="1">
    <location>
        <begin position="20"/>
        <end position="44"/>
    </location>
</feature>
<dbReference type="Gene3D" id="3.40.50.620">
    <property type="entry name" value="HUPs"/>
    <property type="match status" value="1"/>
</dbReference>
<accession>A0A7X3K0T7</accession>
<dbReference type="Proteomes" id="UP000490800">
    <property type="component" value="Unassembled WGS sequence"/>
</dbReference>
<gene>
    <name evidence="3" type="ORF">EDM21_18140</name>
</gene>
<dbReference type="GO" id="GO:0005886">
    <property type="term" value="C:plasma membrane"/>
    <property type="evidence" value="ECO:0007669"/>
    <property type="project" value="TreeGrafter"/>
</dbReference>
<dbReference type="InterPro" id="IPR051599">
    <property type="entry name" value="Cell_Envelope_Assoc"/>
</dbReference>
<organism evidence="3 4">
    <name type="scientific">Paenibacillus lutrae</name>
    <dbReference type="NCBI Taxonomy" id="2078573"/>
    <lineage>
        <taxon>Bacteria</taxon>
        <taxon>Bacillati</taxon>
        <taxon>Bacillota</taxon>
        <taxon>Bacilli</taxon>
        <taxon>Bacillales</taxon>
        <taxon>Paenibacillaceae</taxon>
        <taxon>Paenibacillus</taxon>
    </lineage>
</organism>
<keyword evidence="1" id="KW-0812">Transmembrane</keyword>
<evidence type="ECO:0000259" key="2">
    <source>
        <dbReference type="Pfam" id="PF02698"/>
    </source>
</evidence>
<feature type="domain" description="DUF218" evidence="2">
    <location>
        <begin position="55"/>
        <end position="183"/>
    </location>
</feature>
<dbReference type="PANTHER" id="PTHR30336:SF4">
    <property type="entry name" value="ENVELOPE BIOGENESIS FACTOR ELYC"/>
    <property type="match status" value="1"/>
</dbReference>
<keyword evidence="1" id="KW-0472">Membrane</keyword>
<keyword evidence="4" id="KW-1185">Reference proteome</keyword>
<name>A0A7X3K0T7_9BACL</name>
<dbReference type="PANTHER" id="PTHR30336">
    <property type="entry name" value="INNER MEMBRANE PROTEIN, PROBABLE PERMEASE"/>
    <property type="match status" value="1"/>
</dbReference>
<evidence type="ECO:0000256" key="1">
    <source>
        <dbReference type="SAM" id="Phobius"/>
    </source>
</evidence>
<comment type="caution">
    <text evidence="3">The sequence shown here is derived from an EMBL/GenBank/DDBJ whole genome shotgun (WGS) entry which is preliminary data.</text>
</comment>
<dbReference type="InterPro" id="IPR003848">
    <property type="entry name" value="DUF218"/>
</dbReference>